<dbReference type="InterPro" id="IPR001245">
    <property type="entry name" value="Ser-Thr/Tyr_kinase_cat_dom"/>
</dbReference>
<dbReference type="Gene3D" id="1.10.510.10">
    <property type="entry name" value="Transferase(Phosphotransferase) domain 1"/>
    <property type="match status" value="1"/>
</dbReference>
<evidence type="ECO:0000256" key="2">
    <source>
        <dbReference type="SAM" id="Phobius"/>
    </source>
</evidence>
<keyword evidence="5" id="KW-1185">Reference proteome</keyword>
<dbReference type="InterPro" id="IPR000719">
    <property type="entry name" value="Prot_kinase_dom"/>
</dbReference>
<comment type="caution">
    <text evidence="4">The sequence shown here is derived from an EMBL/GenBank/DDBJ whole genome shotgun (WGS) entry which is preliminary data.</text>
</comment>
<dbReference type="InterPro" id="IPR011009">
    <property type="entry name" value="Kinase-like_dom_sf"/>
</dbReference>
<dbReference type="GO" id="GO:0005524">
    <property type="term" value="F:ATP binding"/>
    <property type="evidence" value="ECO:0007669"/>
    <property type="project" value="InterPro"/>
</dbReference>
<dbReference type="Proteomes" id="UP001050691">
    <property type="component" value="Unassembled WGS sequence"/>
</dbReference>
<dbReference type="GO" id="GO:0004672">
    <property type="term" value="F:protein kinase activity"/>
    <property type="evidence" value="ECO:0007669"/>
    <property type="project" value="InterPro"/>
</dbReference>
<dbReference type="AlphaFoldDB" id="A0AAV5A214"/>
<dbReference type="InterPro" id="IPR008271">
    <property type="entry name" value="Ser/Thr_kinase_AS"/>
</dbReference>
<feature type="domain" description="Protein kinase" evidence="3">
    <location>
        <begin position="217"/>
        <end position="491"/>
    </location>
</feature>
<dbReference type="Pfam" id="PF07714">
    <property type="entry name" value="PK_Tyr_Ser-Thr"/>
    <property type="match status" value="1"/>
</dbReference>
<feature type="compositionally biased region" description="Low complexity" evidence="1">
    <location>
        <begin position="198"/>
        <end position="211"/>
    </location>
</feature>
<organism evidence="4 5">
    <name type="scientific">Clathrus columnatus</name>
    <dbReference type="NCBI Taxonomy" id="1419009"/>
    <lineage>
        <taxon>Eukaryota</taxon>
        <taxon>Fungi</taxon>
        <taxon>Dikarya</taxon>
        <taxon>Basidiomycota</taxon>
        <taxon>Agaricomycotina</taxon>
        <taxon>Agaricomycetes</taxon>
        <taxon>Phallomycetidae</taxon>
        <taxon>Phallales</taxon>
        <taxon>Clathraceae</taxon>
        <taxon>Clathrus</taxon>
    </lineage>
</organism>
<gene>
    <name evidence="4" type="ORF">Clacol_002920</name>
</gene>
<evidence type="ECO:0000313" key="5">
    <source>
        <dbReference type="Proteomes" id="UP001050691"/>
    </source>
</evidence>
<sequence>MLVSTHRKLLLLRILLWRHYTAKQKYLTNQLANSTTLALITVFIEFALCLGLLFWYWLTQLFVSFRIFCIVSPFQITSKLSPTPTPRLYLSEANKPNDKVNVIILGVGPRNVMLSISLNSTIGDIFEELRRRHLVPKSGKIRQVLYFDQCRHSPLRHTEVLRDVGIASLSILHLRTIILGGLDDEIDPEYNSYPSPHTAASTSSEKSPSSTIPFQGFVIRTSIGRSLSPAPFKKISDKKVEDCILKLLGRAPIIDIPGHSELWKAIVYDQSSPNMTTIPILKNEIRTYERIRHRYIASFYGVHEADDDLLALVIPWYNYNTLAYLKKYGADPLALIIQLAEVIFYLHLQGIYHGDLKASNLMVDENGDLKLIDFGLSRIAKETDIVCQRYFSTRWAPPEFFSSNDPISAASDVYSFGSTVLELLTGKYPYNKVKDLPVVSIIARGDSPRKHTTVDGCNISEGLWNIMEQCWAKPSQRPGMDEILSQLRAYSYQIKE</sequence>
<dbReference type="EMBL" id="BPWL01000003">
    <property type="protein sequence ID" value="GJJ08701.1"/>
    <property type="molecule type" value="Genomic_DNA"/>
</dbReference>
<dbReference type="GO" id="GO:0007165">
    <property type="term" value="P:signal transduction"/>
    <property type="evidence" value="ECO:0007669"/>
    <property type="project" value="TreeGrafter"/>
</dbReference>
<feature type="transmembrane region" description="Helical" evidence="2">
    <location>
        <begin position="37"/>
        <end position="58"/>
    </location>
</feature>
<dbReference type="InterPro" id="IPR050167">
    <property type="entry name" value="Ser_Thr_protein_kinase"/>
</dbReference>
<protein>
    <recommendedName>
        <fullName evidence="3">Protein kinase domain-containing protein</fullName>
    </recommendedName>
</protein>
<dbReference type="SUPFAM" id="SSF56112">
    <property type="entry name" value="Protein kinase-like (PK-like)"/>
    <property type="match status" value="1"/>
</dbReference>
<keyword evidence="2" id="KW-0472">Membrane</keyword>
<dbReference type="GO" id="GO:0005737">
    <property type="term" value="C:cytoplasm"/>
    <property type="evidence" value="ECO:0007669"/>
    <property type="project" value="TreeGrafter"/>
</dbReference>
<keyword evidence="2" id="KW-0812">Transmembrane</keyword>
<reference evidence="4" key="1">
    <citation type="submission" date="2021-10" db="EMBL/GenBank/DDBJ databases">
        <title>De novo Genome Assembly of Clathrus columnatus (Basidiomycota, Fungi) Using Illumina and Nanopore Sequence Data.</title>
        <authorList>
            <person name="Ogiso-Tanaka E."/>
            <person name="Itagaki H."/>
            <person name="Hosoya T."/>
            <person name="Hosaka K."/>
        </authorList>
    </citation>
    <scope>NUCLEOTIDE SEQUENCE</scope>
    <source>
        <strain evidence="4">MO-923</strain>
    </source>
</reference>
<evidence type="ECO:0000256" key="1">
    <source>
        <dbReference type="SAM" id="MobiDB-lite"/>
    </source>
</evidence>
<feature type="region of interest" description="Disordered" evidence="1">
    <location>
        <begin position="190"/>
        <end position="211"/>
    </location>
</feature>
<evidence type="ECO:0000313" key="4">
    <source>
        <dbReference type="EMBL" id="GJJ08701.1"/>
    </source>
</evidence>
<dbReference type="PROSITE" id="PS50011">
    <property type="entry name" value="PROTEIN_KINASE_DOM"/>
    <property type="match status" value="1"/>
</dbReference>
<dbReference type="PROSITE" id="PS00108">
    <property type="entry name" value="PROTEIN_KINASE_ST"/>
    <property type="match status" value="1"/>
</dbReference>
<accession>A0AAV5A214</accession>
<dbReference type="PANTHER" id="PTHR23257">
    <property type="entry name" value="SERINE-THREONINE PROTEIN KINASE"/>
    <property type="match status" value="1"/>
</dbReference>
<name>A0AAV5A214_9AGAM</name>
<dbReference type="SMART" id="SM00220">
    <property type="entry name" value="S_TKc"/>
    <property type="match status" value="1"/>
</dbReference>
<evidence type="ECO:0000259" key="3">
    <source>
        <dbReference type="PROSITE" id="PS50011"/>
    </source>
</evidence>
<keyword evidence="2" id="KW-1133">Transmembrane helix</keyword>
<proteinExistence type="predicted"/>